<dbReference type="OrthoDB" id="10557404at2759"/>
<evidence type="ECO:0000313" key="1">
    <source>
        <dbReference type="EMBL" id="GMH47937.1"/>
    </source>
</evidence>
<keyword evidence="2" id="KW-1185">Reference proteome</keyword>
<dbReference type="Proteomes" id="UP001165082">
    <property type="component" value="Unassembled WGS sequence"/>
</dbReference>
<name>A0A9W6Z4B5_9STRA</name>
<sequence length="159" mass="17638">MKPVLEAIYGDVMSKNLPRCSADATGTASIAAADTAATAWDADGSFRPSSVYQKSVWLYSCSSPLPPDPSRVGEALQRTLDVYFKEVEPMLTTGAERRLRDLWGLGRGLEEAYRLMFPDESLRECYSLEDFKGEWEAWGGESGGAIDIEDGIRFLRENQ</sequence>
<dbReference type="AlphaFoldDB" id="A0A9W6Z4B5"/>
<proteinExistence type="predicted"/>
<protein>
    <submittedName>
        <fullName evidence="1">Uncharacterized protein</fullName>
    </submittedName>
</protein>
<accession>A0A9W6Z4B5</accession>
<reference evidence="1" key="1">
    <citation type="submission" date="2022-07" db="EMBL/GenBank/DDBJ databases">
        <title>Genome analysis of Parmales, a sister group of diatoms, reveals the evolutionary specialization of diatoms from phago-mixotrophs to photoautotrophs.</title>
        <authorList>
            <person name="Ban H."/>
            <person name="Sato S."/>
            <person name="Yoshikawa S."/>
            <person name="Kazumasa Y."/>
            <person name="Nakamura Y."/>
            <person name="Ichinomiya M."/>
            <person name="Saitoh K."/>
            <person name="Sato N."/>
            <person name="Blanc-Mathieu R."/>
            <person name="Endo H."/>
            <person name="Kuwata A."/>
            <person name="Ogata H."/>
        </authorList>
    </citation>
    <scope>NUCLEOTIDE SEQUENCE</scope>
</reference>
<organism evidence="1 2">
    <name type="scientific">Triparma retinervis</name>
    <dbReference type="NCBI Taxonomy" id="2557542"/>
    <lineage>
        <taxon>Eukaryota</taxon>
        <taxon>Sar</taxon>
        <taxon>Stramenopiles</taxon>
        <taxon>Ochrophyta</taxon>
        <taxon>Bolidophyceae</taxon>
        <taxon>Parmales</taxon>
        <taxon>Triparmaceae</taxon>
        <taxon>Triparma</taxon>
    </lineage>
</organism>
<dbReference type="EMBL" id="BRXZ01003128">
    <property type="protein sequence ID" value="GMH47937.1"/>
    <property type="molecule type" value="Genomic_DNA"/>
</dbReference>
<comment type="caution">
    <text evidence="1">The sequence shown here is derived from an EMBL/GenBank/DDBJ whole genome shotgun (WGS) entry which is preliminary data.</text>
</comment>
<evidence type="ECO:0000313" key="2">
    <source>
        <dbReference type="Proteomes" id="UP001165082"/>
    </source>
</evidence>
<gene>
    <name evidence="1" type="ORF">TrRE_jg10666</name>
</gene>